<evidence type="ECO:0008006" key="3">
    <source>
        <dbReference type="Google" id="ProtNLM"/>
    </source>
</evidence>
<name>A0A4R6ZQB2_9LIST</name>
<accession>A0A4R6ZQB2</accession>
<sequence>MEELLPLGSVVKLKNGDKLVLVTSRLPLYNNSGVIGYFEYGACLYPDGHTNQLAYFFNGEDIQDIYFKGYINEDELKFQETVREQSKDIPYPRLELIVEQSK</sequence>
<gene>
    <name evidence="1" type="ORF">DFP96_102259</name>
</gene>
<comment type="caution">
    <text evidence="1">The sequence shown here is derived from an EMBL/GenBank/DDBJ whole genome shotgun (WGS) entry which is preliminary data.</text>
</comment>
<dbReference type="RefSeq" id="WP_036073316.1">
    <property type="nucleotide sequence ID" value="NZ_JAASUO010000002.1"/>
</dbReference>
<reference evidence="1 2" key="1">
    <citation type="submission" date="2019-03" db="EMBL/GenBank/DDBJ databases">
        <title>Genomic Encyclopedia of Type Strains, Phase III (KMG-III): the genomes of soil and plant-associated and newly described type strains.</title>
        <authorList>
            <person name="Whitman W."/>
        </authorList>
    </citation>
    <scope>NUCLEOTIDE SEQUENCE [LARGE SCALE GENOMIC DNA]</scope>
    <source>
        <strain evidence="1 2">CECT 7972</strain>
    </source>
</reference>
<dbReference type="AlphaFoldDB" id="A0A4R6ZQB2"/>
<dbReference type="STRING" id="1265846.PROCOU_15199"/>
<dbReference type="Pfam" id="PF13780">
    <property type="entry name" value="DUF4176"/>
    <property type="match status" value="1"/>
</dbReference>
<keyword evidence="2" id="KW-1185">Reference proteome</keyword>
<dbReference type="InterPro" id="IPR025233">
    <property type="entry name" value="DUF4176"/>
</dbReference>
<dbReference type="OrthoDB" id="5124454at2"/>
<evidence type="ECO:0000313" key="2">
    <source>
        <dbReference type="Proteomes" id="UP000295558"/>
    </source>
</evidence>
<organism evidence="1 2">
    <name type="scientific">Listeria rocourtiae</name>
    <dbReference type="NCBI Taxonomy" id="647910"/>
    <lineage>
        <taxon>Bacteria</taxon>
        <taxon>Bacillati</taxon>
        <taxon>Bacillota</taxon>
        <taxon>Bacilli</taxon>
        <taxon>Bacillales</taxon>
        <taxon>Listeriaceae</taxon>
        <taxon>Listeria</taxon>
    </lineage>
</organism>
<proteinExistence type="predicted"/>
<dbReference type="EMBL" id="SNZK01000002">
    <property type="protein sequence ID" value="TDR54665.1"/>
    <property type="molecule type" value="Genomic_DNA"/>
</dbReference>
<evidence type="ECO:0000313" key="1">
    <source>
        <dbReference type="EMBL" id="TDR54665.1"/>
    </source>
</evidence>
<protein>
    <recommendedName>
        <fullName evidence="3">DUF4176 domain-containing protein</fullName>
    </recommendedName>
</protein>
<dbReference type="Proteomes" id="UP000295558">
    <property type="component" value="Unassembled WGS sequence"/>
</dbReference>